<keyword evidence="1" id="KW-0694">RNA-binding</keyword>
<feature type="domain" description="RRM" evidence="3">
    <location>
        <begin position="170"/>
        <end position="246"/>
    </location>
</feature>
<dbReference type="PANTHER" id="PTHR32343">
    <property type="entry name" value="SERINE/ARGININE-RICH SPLICING FACTOR"/>
    <property type="match status" value="1"/>
</dbReference>
<accession>A0ABM0MWC7</accession>
<dbReference type="CDD" id="cd12260">
    <property type="entry name" value="RRM2_SREK1"/>
    <property type="match status" value="1"/>
</dbReference>
<sequence>MGATKVIQVTNVAPGATLEQMKTLFGFLGDIEEIQLFPQEDSIIPVTSRVCFVKYEDSTSVGVAQHLTNTVFIDRALIVVPCGDGTIPDESKALMIAAPANAVAGLMPAPGGGLLPTPSQSILGQLPLAGLAGAAQITAPFDPTLAALGLPQPPPLPGNVDPSKIEEIRRTIYVGNLDSQTVTAEQLLNFFSQVGEVKYVRMAGDETQPTRFAFVEFSDQNSVAAALTYNGVMFGGRPLKINHSNNAIVKPQTKTPEAAAREMEEAMKRVRDAQALIQAAIDPELDLKPDSSNTVFETDIVPLIKSRTRSKSKERRKRSRSRSRRRSRSRSRRRSRSRSRKRSRSKIRRSRSRTPPPKRRSRSPRRRRSRSPSRRRSRSRSRDYKKSRTPPRSYRSRYSRSRSSPVNGTGNDIKRPVVGTGTNNKRDRRRRSRSRSKPRRSRSRTRRSRTPKRKASRSPKRKTSRSPKRRSKTPKRRPSRSPKRRTSRSPKCRTSKSPKKRASRSSSGSPRRMKRKKKDKERDRSRERERERDRERERSRKHKKDKERERERKKSKSTDKDVKVTVVRDYDEEEKGYDSDKEKEQENGSKDEQEPEDIPTSDYAEIKEEKESPQENTEQMDMDLSD</sequence>
<protein>
    <submittedName>
        <fullName evidence="5">Splicing regulatory glutamine/lysine-rich protein 1-like isoform X1</fullName>
    </submittedName>
</protein>
<reference evidence="5" key="1">
    <citation type="submission" date="2025-08" db="UniProtKB">
        <authorList>
            <consortium name="RefSeq"/>
        </authorList>
    </citation>
    <scope>IDENTIFICATION</scope>
    <source>
        <tissue evidence="5">Testes</tissue>
    </source>
</reference>
<dbReference type="InterPro" id="IPR034192">
    <property type="entry name" value="SREK1_RRM2"/>
</dbReference>
<dbReference type="RefSeq" id="XP_006824318.1">
    <property type="nucleotide sequence ID" value="XM_006824255.1"/>
</dbReference>
<dbReference type="InterPro" id="IPR012677">
    <property type="entry name" value="Nucleotide-bd_a/b_plait_sf"/>
</dbReference>
<feature type="compositionally biased region" description="Basic and acidic residues" evidence="2">
    <location>
        <begin position="546"/>
        <end position="569"/>
    </location>
</feature>
<dbReference type="SUPFAM" id="SSF54928">
    <property type="entry name" value="RNA-binding domain, RBD"/>
    <property type="match status" value="2"/>
</dbReference>
<dbReference type="InterPro" id="IPR035979">
    <property type="entry name" value="RBD_domain_sf"/>
</dbReference>
<proteinExistence type="predicted"/>
<dbReference type="PROSITE" id="PS50102">
    <property type="entry name" value="RRM"/>
    <property type="match status" value="1"/>
</dbReference>
<dbReference type="CDD" id="cd12259">
    <property type="entry name" value="RRM_SRSF11_SREK1"/>
    <property type="match status" value="1"/>
</dbReference>
<name>A0ABM0MWC7_SACKO</name>
<dbReference type="SMART" id="SM00360">
    <property type="entry name" value="RRM"/>
    <property type="match status" value="2"/>
</dbReference>
<dbReference type="Pfam" id="PF00076">
    <property type="entry name" value="RRM_1"/>
    <property type="match status" value="2"/>
</dbReference>
<dbReference type="Gene3D" id="3.30.70.330">
    <property type="match status" value="2"/>
</dbReference>
<feature type="compositionally biased region" description="Basic and acidic residues" evidence="2">
    <location>
        <begin position="604"/>
        <end position="613"/>
    </location>
</feature>
<dbReference type="GeneID" id="100370236"/>
<feature type="compositionally biased region" description="Basic residues" evidence="2">
    <location>
        <begin position="306"/>
        <end position="379"/>
    </location>
</feature>
<dbReference type="Proteomes" id="UP000694865">
    <property type="component" value="Unplaced"/>
</dbReference>
<evidence type="ECO:0000313" key="5">
    <source>
        <dbReference type="RefSeq" id="XP_006824318.1"/>
    </source>
</evidence>
<dbReference type="InterPro" id="IPR000504">
    <property type="entry name" value="RRM_dom"/>
</dbReference>
<feature type="compositionally biased region" description="Basic and acidic residues" evidence="2">
    <location>
        <begin position="520"/>
        <end position="538"/>
    </location>
</feature>
<keyword evidence="4" id="KW-1185">Reference proteome</keyword>
<evidence type="ECO:0000313" key="4">
    <source>
        <dbReference type="Proteomes" id="UP000694865"/>
    </source>
</evidence>
<dbReference type="PANTHER" id="PTHR32343:SF22">
    <property type="entry name" value="LD29830P"/>
    <property type="match status" value="1"/>
</dbReference>
<evidence type="ECO:0000256" key="1">
    <source>
        <dbReference type="PROSITE-ProRule" id="PRU00176"/>
    </source>
</evidence>
<feature type="compositionally biased region" description="Basic residues" evidence="2">
    <location>
        <begin position="387"/>
        <end position="400"/>
    </location>
</feature>
<gene>
    <name evidence="5" type="primary">LOC100370236</name>
</gene>
<feature type="compositionally biased region" description="Basic and acidic residues" evidence="2">
    <location>
        <begin position="576"/>
        <end position="592"/>
    </location>
</feature>
<organism evidence="4 5">
    <name type="scientific">Saccoglossus kowalevskii</name>
    <name type="common">Acorn worm</name>
    <dbReference type="NCBI Taxonomy" id="10224"/>
    <lineage>
        <taxon>Eukaryota</taxon>
        <taxon>Metazoa</taxon>
        <taxon>Hemichordata</taxon>
        <taxon>Enteropneusta</taxon>
        <taxon>Harrimaniidae</taxon>
        <taxon>Saccoglossus</taxon>
    </lineage>
</organism>
<feature type="region of interest" description="Disordered" evidence="2">
    <location>
        <begin position="304"/>
        <end position="626"/>
    </location>
</feature>
<evidence type="ECO:0000256" key="2">
    <source>
        <dbReference type="SAM" id="MobiDB-lite"/>
    </source>
</evidence>
<feature type="compositionally biased region" description="Basic residues" evidence="2">
    <location>
        <begin position="426"/>
        <end position="503"/>
    </location>
</feature>
<evidence type="ECO:0000259" key="3">
    <source>
        <dbReference type="PROSITE" id="PS50102"/>
    </source>
</evidence>